<proteinExistence type="predicted"/>
<comment type="caution">
    <text evidence="1">The sequence shown here is derived from an EMBL/GenBank/DDBJ whole genome shotgun (WGS) entry which is preliminary data.</text>
</comment>
<dbReference type="InterPro" id="IPR018786">
    <property type="entry name" value="Mit_KHE1"/>
</dbReference>
<dbReference type="Proteomes" id="UP001215280">
    <property type="component" value="Unassembled WGS sequence"/>
</dbReference>
<dbReference type="Pfam" id="PF10173">
    <property type="entry name" value="Mit_KHE1"/>
    <property type="match status" value="1"/>
</dbReference>
<dbReference type="GO" id="GO:0006813">
    <property type="term" value="P:potassium ion transport"/>
    <property type="evidence" value="ECO:0007669"/>
    <property type="project" value="TreeGrafter"/>
</dbReference>
<evidence type="ECO:0000313" key="1">
    <source>
        <dbReference type="EMBL" id="KAJ7771074.1"/>
    </source>
</evidence>
<protein>
    <submittedName>
        <fullName evidence="1">Mitochondrial K+-H+ exchange-related-domain-containing protein</fullName>
    </submittedName>
</protein>
<dbReference type="PANTHER" id="PTHR28062:SF1">
    <property type="entry name" value="TRANSMEMBRANE PROTEIN"/>
    <property type="match status" value="1"/>
</dbReference>
<gene>
    <name evidence="1" type="ORF">DFH07DRAFT_734940</name>
</gene>
<dbReference type="AlphaFoldDB" id="A0AAD7NR49"/>
<dbReference type="EMBL" id="JARJLG010000022">
    <property type="protein sequence ID" value="KAJ7771074.1"/>
    <property type="molecule type" value="Genomic_DNA"/>
</dbReference>
<dbReference type="GO" id="GO:1902600">
    <property type="term" value="P:proton transmembrane transport"/>
    <property type="evidence" value="ECO:0007669"/>
    <property type="project" value="TreeGrafter"/>
</dbReference>
<sequence>MRIIALPLRLNASKQPTFYSYRVTAPPPIRKAAPPRTKFTRWMPEEGLAKWASHKATRTWANFGTAEKGSLKLRAFQLGERLMDRLDFEESNLKTIDLSLAPPLKIDGKTVQAGRDTQVPLVYPPVALSGPHALDHLRALVKERIPLHNRGVWTWIFFAVLSAPLKLIPIIPNFPFYFCAWRTWSHWKAMRAARYIQGLLDSNRVVPEPFKALDAVYSGEEGRVLTRGTLERAMGVLSMASEERKELLRAREQVLSRLTNQQNKQ</sequence>
<name>A0AAD7NR49_9AGAR</name>
<dbReference type="GO" id="GO:0005743">
    <property type="term" value="C:mitochondrial inner membrane"/>
    <property type="evidence" value="ECO:0007669"/>
    <property type="project" value="TreeGrafter"/>
</dbReference>
<keyword evidence="2" id="KW-1185">Reference proteome</keyword>
<evidence type="ECO:0000313" key="2">
    <source>
        <dbReference type="Proteomes" id="UP001215280"/>
    </source>
</evidence>
<reference evidence="1" key="1">
    <citation type="submission" date="2023-03" db="EMBL/GenBank/DDBJ databases">
        <title>Massive genome expansion in bonnet fungi (Mycena s.s.) driven by repeated elements and novel gene families across ecological guilds.</title>
        <authorList>
            <consortium name="Lawrence Berkeley National Laboratory"/>
            <person name="Harder C.B."/>
            <person name="Miyauchi S."/>
            <person name="Viragh M."/>
            <person name="Kuo A."/>
            <person name="Thoen E."/>
            <person name="Andreopoulos B."/>
            <person name="Lu D."/>
            <person name="Skrede I."/>
            <person name="Drula E."/>
            <person name="Henrissat B."/>
            <person name="Morin E."/>
            <person name="Kohler A."/>
            <person name="Barry K."/>
            <person name="LaButti K."/>
            <person name="Morin E."/>
            <person name="Salamov A."/>
            <person name="Lipzen A."/>
            <person name="Mereny Z."/>
            <person name="Hegedus B."/>
            <person name="Baldrian P."/>
            <person name="Stursova M."/>
            <person name="Weitz H."/>
            <person name="Taylor A."/>
            <person name="Grigoriev I.V."/>
            <person name="Nagy L.G."/>
            <person name="Martin F."/>
            <person name="Kauserud H."/>
        </authorList>
    </citation>
    <scope>NUCLEOTIDE SEQUENCE</scope>
    <source>
        <strain evidence="1">CBHHK188m</strain>
    </source>
</reference>
<dbReference type="PANTHER" id="PTHR28062">
    <property type="entry name" value="K+-H+ EXCHANGE-LIKE PROTEIN"/>
    <property type="match status" value="1"/>
</dbReference>
<organism evidence="1 2">
    <name type="scientific">Mycena maculata</name>
    <dbReference type="NCBI Taxonomy" id="230809"/>
    <lineage>
        <taxon>Eukaryota</taxon>
        <taxon>Fungi</taxon>
        <taxon>Dikarya</taxon>
        <taxon>Basidiomycota</taxon>
        <taxon>Agaricomycotina</taxon>
        <taxon>Agaricomycetes</taxon>
        <taxon>Agaricomycetidae</taxon>
        <taxon>Agaricales</taxon>
        <taxon>Marasmiineae</taxon>
        <taxon>Mycenaceae</taxon>
        <taxon>Mycena</taxon>
    </lineage>
</organism>
<accession>A0AAD7NR49</accession>